<dbReference type="InterPro" id="IPR011990">
    <property type="entry name" value="TPR-like_helical_dom_sf"/>
</dbReference>
<proteinExistence type="predicted"/>
<gene>
    <name evidence="3" type="ORF">HELGO_WM27905</name>
</gene>
<evidence type="ECO:0000256" key="1">
    <source>
        <dbReference type="PROSITE-ProRule" id="PRU00339"/>
    </source>
</evidence>
<feature type="repeat" description="TPR" evidence="1">
    <location>
        <begin position="418"/>
        <end position="451"/>
    </location>
</feature>
<protein>
    <submittedName>
        <fullName evidence="3">FOG: TPR repeat</fullName>
    </submittedName>
</protein>
<accession>A0A6S6S642</accession>
<dbReference type="InterPro" id="IPR019734">
    <property type="entry name" value="TPR_rpt"/>
</dbReference>
<keyword evidence="1" id="KW-0802">TPR repeat</keyword>
<dbReference type="InterPro" id="IPR024983">
    <property type="entry name" value="CHAT_dom"/>
</dbReference>
<feature type="repeat" description="TPR" evidence="1">
    <location>
        <begin position="264"/>
        <end position="297"/>
    </location>
</feature>
<feature type="domain" description="CHAT" evidence="2">
    <location>
        <begin position="975"/>
        <end position="1213"/>
    </location>
</feature>
<dbReference type="SMART" id="SM00028">
    <property type="entry name" value="TPR"/>
    <property type="match status" value="5"/>
</dbReference>
<dbReference type="Pfam" id="PF13181">
    <property type="entry name" value="TPR_8"/>
    <property type="match status" value="1"/>
</dbReference>
<reference evidence="3" key="1">
    <citation type="submission" date="2020-01" db="EMBL/GenBank/DDBJ databases">
        <authorList>
            <person name="Meier V. D."/>
            <person name="Meier V D."/>
        </authorList>
    </citation>
    <scope>NUCLEOTIDE SEQUENCE</scope>
    <source>
        <strain evidence="3">HLG_WM_MAG_03</strain>
    </source>
</reference>
<dbReference type="AlphaFoldDB" id="A0A6S6S642"/>
<sequence>MSRSQENTLIDDCLDKHDLALEYRKNKRYEEAIELLTEATEDIRKPQNKLNEVHLISVLQDTLAGVYMEINEIEKAISYFQKSILNLDMFLEHTATDKETILHHENQIMKLTDMALLYKSLQEYDDAITSYNKIISRHKLMKELDNSYNNNDDIFAVQGEIFMVKAEVSDLKEENLEQATQYLKKAINSFTLAHNSNPENYDYLKNKSLAEITLADNYSLNYDKSEEALKLLETANKSFTTLLEIDPKDEGVIISSANVTSHIGRIYREFGEIYIALDYFKKALKAYETYLEISPMDYETMDYIAVNLNNIANIYISIDKKSNVPKLLEKAIEYYDVVLNESATKENSNYDALIVEEVIYHKAIAQIDLSRFYMETNCLEKAKALLETIIIDADKAMSFNSMNIDYINQRALALTIEAEIADIEHKTTQGIEKYKEAISIFDQALELKPNDLFTINHRAIAKANIVTSCIYANKKKEGDIWFEEAMKDYEYGINLSPTFTDMVINRADLLSTWSHTNKHSIKQDELLKLLEQATADYQKVLAVYPNHFSAKNNLLTVSSDIADVYKEQGRNREALAIYYDEVKSYDAFLNIYNNDLMTLMNAAVSKLLLAKLLIEVNQIDEALNFLKQSLQDYDMALKSDQNDMETLINKSLALREIIDIETSSKQLEDNQKLNTKLLTLFDYYFTDVNHEKDTQTLTHNMTSPLSNLLHGYYLSEHKDVLAILKALETTKAKTLKMLMHSALDKNQLYPLDMQQQEKLLILQEKLLEVQNDIRTIKITYKETKTTYENLKGFKNIPQDDFLKVEKKLEANVAQKENLYNDFHTYSKEIAKLLKIQTLDEESLYEEVVTHLEEDAVILYPLYNYDRGELQVISIYKTHKDLKIEIQHQKLKDTPNFSNFILLIKEFEAFFYLNDEKDKTAKIKSFNSKYGRLPKKTLELIFEFDNKNKIINPKINHTAFIRNYRYQIIESALEYLNEPINKAVPKGMKKIYFSPFGDLNMLPLHAIKVDEAHYLIDNYEVIYISSLSLWANAKKHALKKEVLTLHNLYVSHDKANDNFCSEEIVACKKIIDGKSQDKISSKGFKELVHEKDFNILHLSVHGKAQLDNPLDSTLLFKESKLSLMEIHGLKLNANLVILSACESNLAKVEGADELLAFERAFMIAGASNIISTFDVVDSSSTKAFLNSFYTNLNKNDSFSKAFQRSAIKAIEADNMEWMLFRFMGI</sequence>
<organism evidence="3">
    <name type="scientific">uncultured Sulfurovum sp</name>
    <dbReference type="NCBI Taxonomy" id="269237"/>
    <lineage>
        <taxon>Bacteria</taxon>
        <taxon>Pseudomonadati</taxon>
        <taxon>Campylobacterota</taxon>
        <taxon>Epsilonproteobacteria</taxon>
        <taxon>Campylobacterales</taxon>
        <taxon>Sulfurovaceae</taxon>
        <taxon>Sulfurovum</taxon>
        <taxon>environmental samples</taxon>
    </lineage>
</organism>
<dbReference type="EMBL" id="CACVAR010000007">
    <property type="protein sequence ID" value="CAA6798500.1"/>
    <property type="molecule type" value="Genomic_DNA"/>
</dbReference>
<evidence type="ECO:0000313" key="3">
    <source>
        <dbReference type="EMBL" id="CAA6798500.1"/>
    </source>
</evidence>
<evidence type="ECO:0000259" key="2">
    <source>
        <dbReference type="Pfam" id="PF12770"/>
    </source>
</evidence>
<dbReference type="PANTHER" id="PTHR10098">
    <property type="entry name" value="RAPSYN-RELATED"/>
    <property type="match status" value="1"/>
</dbReference>
<dbReference type="Gene3D" id="1.25.40.10">
    <property type="entry name" value="Tetratricopeptide repeat domain"/>
    <property type="match status" value="4"/>
</dbReference>
<dbReference type="Pfam" id="PF12770">
    <property type="entry name" value="CHAT"/>
    <property type="match status" value="1"/>
</dbReference>
<dbReference type="PROSITE" id="PS50005">
    <property type="entry name" value="TPR"/>
    <property type="match status" value="2"/>
</dbReference>
<name>A0A6S6S642_9BACT</name>
<dbReference type="SUPFAM" id="SSF48452">
    <property type="entry name" value="TPR-like"/>
    <property type="match status" value="4"/>
</dbReference>